<accession>A0ABT9PEL8</accession>
<evidence type="ECO:0000313" key="1">
    <source>
        <dbReference type="EMBL" id="MDP9830849.1"/>
    </source>
</evidence>
<keyword evidence="2" id="KW-1185">Reference proteome</keyword>
<name>A0ABT9PEL8_9ACTN</name>
<sequence>MKKVLIGILVLGVLGVGLLAGGGYFVYRLFNQSTVSPEAYEAVRVGDSQSSVGTALSDAVAFSASEVYGDSTTKPEPVPEGATCEHYMSGDVTDDAGNVYYRFCFSDGKLTEKTRIVIA</sequence>
<dbReference type="Proteomes" id="UP001235712">
    <property type="component" value="Unassembled WGS sequence"/>
</dbReference>
<dbReference type="RefSeq" id="WP_307250054.1">
    <property type="nucleotide sequence ID" value="NZ_JAUSQZ010000001.1"/>
</dbReference>
<proteinExistence type="predicted"/>
<dbReference type="EMBL" id="JAUSQZ010000001">
    <property type="protein sequence ID" value="MDP9830849.1"/>
    <property type="molecule type" value="Genomic_DNA"/>
</dbReference>
<gene>
    <name evidence="1" type="ORF">J2S57_006598</name>
</gene>
<evidence type="ECO:0000313" key="2">
    <source>
        <dbReference type="Proteomes" id="UP001235712"/>
    </source>
</evidence>
<reference evidence="1 2" key="1">
    <citation type="submission" date="2023-07" db="EMBL/GenBank/DDBJ databases">
        <title>Sequencing the genomes of 1000 actinobacteria strains.</title>
        <authorList>
            <person name="Klenk H.-P."/>
        </authorList>
    </citation>
    <scope>NUCLEOTIDE SEQUENCE [LARGE SCALE GENOMIC DNA]</scope>
    <source>
        <strain evidence="1 2">DSM 44388</strain>
    </source>
</reference>
<organism evidence="1 2">
    <name type="scientific">Kineosporia succinea</name>
    <dbReference type="NCBI Taxonomy" id="84632"/>
    <lineage>
        <taxon>Bacteria</taxon>
        <taxon>Bacillati</taxon>
        <taxon>Actinomycetota</taxon>
        <taxon>Actinomycetes</taxon>
        <taxon>Kineosporiales</taxon>
        <taxon>Kineosporiaceae</taxon>
        <taxon>Kineosporia</taxon>
    </lineage>
</organism>
<comment type="caution">
    <text evidence="1">The sequence shown here is derived from an EMBL/GenBank/DDBJ whole genome shotgun (WGS) entry which is preliminary data.</text>
</comment>
<protein>
    <submittedName>
        <fullName evidence="1">Uncharacterized protein</fullName>
    </submittedName>
</protein>